<keyword evidence="7 11" id="KW-1133">Transmembrane helix</keyword>
<dbReference type="Gene3D" id="1.20.144.10">
    <property type="entry name" value="Phosphatidic acid phosphatase type 2/haloperoxidase"/>
    <property type="match status" value="1"/>
</dbReference>
<sequence>MDSDAILIIPALQSIMEVNTDKHYGKFNMAEDTFRRPCQSGKDSYLFDLAGDNVKWKTISLTHVEYPEGDITGKILAWCSLLPIFIVVGFITLIIFRRDVHTMTFFGGILVNELVNMVVKHSLAYPRLCGGHVFSHSGHAMPSDHAQFMAFFAAYSVLFIYVRLLHFSQATTVWDDLIDNVWRHILAVGVVLAAVAVGFSRVYLRYHTPQQVGYGFLLGCGLGIAWFFFTQTVLTPIFPTITTWPICEYLMIRDSTLIPSVMWFEYTQSRTEMKKRQRRGSHNNYFKSHTS</sequence>
<dbReference type="PANTHER" id="PTHR11247">
    <property type="entry name" value="PALMITOYL-PROTEIN THIOESTERASE/DOLICHYLDIPHOSPHATASE 1"/>
    <property type="match status" value="1"/>
</dbReference>
<comment type="subcellular location">
    <subcellularLocation>
        <location evidence="1 11">Endoplasmic reticulum membrane</location>
        <topology evidence="1 11">Multi-pass membrane protein</topology>
    </subcellularLocation>
</comment>
<keyword evidence="14" id="KW-1185">Reference proteome</keyword>
<evidence type="ECO:0000256" key="4">
    <source>
        <dbReference type="ARBA" id="ARBA00022692"/>
    </source>
</evidence>
<comment type="similarity">
    <text evidence="3 11">Belongs to the dolichyldiphosphatase family.</text>
</comment>
<evidence type="ECO:0000256" key="6">
    <source>
        <dbReference type="ARBA" id="ARBA00022824"/>
    </source>
</evidence>
<dbReference type="SUPFAM" id="SSF48317">
    <property type="entry name" value="Acid phosphatase/Vanadium-dependent haloperoxidase"/>
    <property type="match status" value="1"/>
</dbReference>
<dbReference type="FunFam" id="1.20.144.10:FF:000003">
    <property type="entry name" value="Dolichyldiphosphatase 1"/>
    <property type="match status" value="1"/>
</dbReference>
<evidence type="ECO:0000259" key="12">
    <source>
        <dbReference type="SMART" id="SM00014"/>
    </source>
</evidence>
<feature type="domain" description="Phosphatidic acid phosphatase type 2/haloperoxidase" evidence="12">
    <location>
        <begin position="72"/>
        <end position="231"/>
    </location>
</feature>
<evidence type="ECO:0000313" key="14">
    <source>
        <dbReference type="Proteomes" id="UP000225706"/>
    </source>
</evidence>
<comment type="catalytic activity">
    <reaction evidence="10 11">
        <text>a di-trans,poly-cis-dolichyl diphosphate + H2O = a di-trans,poly-cis-dolichyl phosphate + phosphate + H(+)</text>
        <dbReference type="Rhea" id="RHEA:14385"/>
        <dbReference type="Rhea" id="RHEA-COMP:19498"/>
        <dbReference type="Rhea" id="RHEA-COMP:19506"/>
        <dbReference type="ChEBI" id="CHEBI:15377"/>
        <dbReference type="ChEBI" id="CHEBI:15378"/>
        <dbReference type="ChEBI" id="CHEBI:43474"/>
        <dbReference type="ChEBI" id="CHEBI:57497"/>
        <dbReference type="ChEBI" id="CHEBI:57683"/>
        <dbReference type="EC" id="3.6.1.43"/>
    </reaction>
</comment>
<keyword evidence="8 11" id="KW-0472">Membrane</keyword>
<feature type="transmembrane region" description="Helical" evidence="11">
    <location>
        <begin position="146"/>
        <end position="164"/>
    </location>
</feature>
<comment type="caution">
    <text evidence="13">The sequence shown here is derived from an EMBL/GenBank/DDBJ whole genome shotgun (WGS) entry which is preliminary data.</text>
</comment>
<organism evidence="13 14">
    <name type="scientific">Stylophora pistillata</name>
    <name type="common">Smooth cauliflower coral</name>
    <dbReference type="NCBI Taxonomy" id="50429"/>
    <lineage>
        <taxon>Eukaryota</taxon>
        <taxon>Metazoa</taxon>
        <taxon>Cnidaria</taxon>
        <taxon>Anthozoa</taxon>
        <taxon>Hexacorallia</taxon>
        <taxon>Scleractinia</taxon>
        <taxon>Astrocoeniina</taxon>
        <taxon>Pocilloporidae</taxon>
        <taxon>Stylophora</taxon>
    </lineage>
</organism>
<evidence type="ECO:0000256" key="3">
    <source>
        <dbReference type="ARBA" id="ARBA00005518"/>
    </source>
</evidence>
<dbReference type="InterPro" id="IPR039667">
    <property type="entry name" value="Dolichyldiphosphatase_PAP2"/>
</dbReference>
<dbReference type="CDD" id="cd03382">
    <property type="entry name" value="PAP2_dolichyldiphosphatase"/>
    <property type="match status" value="1"/>
</dbReference>
<dbReference type="Pfam" id="PF01569">
    <property type="entry name" value="PAP2"/>
    <property type="match status" value="1"/>
</dbReference>
<keyword evidence="4 11" id="KW-0812">Transmembrane</keyword>
<dbReference type="GO" id="GO:0006487">
    <property type="term" value="P:protein N-linked glycosylation"/>
    <property type="evidence" value="ECO:0007669"/>
    <property type="project" value="UniProtKB-UniRule"/>
</dbReference>
<protein>
    <recommendedName>
        <fullName evidence="11">Dolichyldiphosphatase</fullName>
        <ecNumber evidence="11">3.6.1.43</ecNumber>
    </recommendedName>
</protein>
<evidence type="ECO:0000256" key="1">
    <source>
        <dbReference type="ARBA" id="ARBA00004477"/>
    </source>
</evidence>
<evidence type="ECO:0000256" key="11">
    <source>
        <dbReference type="RuleBase" id="RU367078"/>
    </source>
</evidence>
<name>A0A2B4RXY7_STYPI</name>
<dbReference type="PANTHER" id="PTHR11247:SF1">
    <property type="entry name" value="DOLICHYLDIPHOSPHATASE 1"/>
    <property type="match status" value="1"/>
</dbReference>
<evidence type="ECO:0000256" key="9">
    <source>
        <dbReference type="ARBA" id="ARBA00024907"/>
    </source>
</evidence>
<evidence type="ECO:0000256" key="8">
    <source>
        <dbReference type="ARBA" id="ARBA00023136"/>
    </source>
</evidence>
<dbReference type="InterPro" id="IPR036938">
    <property type="entry name" value="PAP2/HPO_sf"/>
</dbReference>
<keyword evidence="6 11" id="KW-0256">Endoplasmic reticulum</keyword>
<dbReference type="UniPathway" id="UPA00378"/>
<evidence type="ECO:0000313" key="13">
    <source>
        <dbReference type="EMBL" id="PFX21197.1"/>
    </source>
</evidence>
<feature type="transmembrane region" description="Helical" evidence="11">
    <location>
        <begin position="75"/>
        <end position="96"/>
    </location>
</feature>
<dbReference type="GO" id="GO:0047874">
    <property type="term" value="F:dolichyldiphosphatase activity"/>
    <property type="evidence" value="ECO:0007669"/>
    <property type="project" value="UniProtKB-UniRule"/>
</dbReference>
<evidence type="ECO:0000256" key="5">
    <source>
        <dbReference type="ARBA" id="ARBA00022801"/>
    </source>
</evidence>
<comment type="function">
    <text evidence="9 11">Required for efficient N-glycosylation. Necessary for maintaining optimal levels of dolichol-linked oligosaccharides. Hydrolyzes dolichyl pyrophosphate at a very high rate and dolichyl monophosphate at a much lower rate. Does not act on phosphatidate.</text>
</comment>
<dbReference type="InterPro" id="IPR000326">
    <property type="entry name" value="PAP2/HPO"/>
</dbReference>
<dbReference type="OrthoDB" id="302705at2759"/>
<dbReference type="EMBL" id="LSMT01000287">
    <property type="protein sequence ID" value="PFX21197.1"/>
    <property type="molecule type" value="Genomic_DNA"/>
</dbReference>
<reference evidence="14" key="1">
    <citation type="journal article" date="2017" name="bioRxiv">
        <title>Comparative analysis of the genomes of Stylophora pistillata and Acropora digitifera provides evidence for extensive differences between species of corals.</title>
        <authorList>
            <person name="Voolstra C.R."/>
            <person name="Li Y."/>
            <person name="Liew Y.J."/>
            <person name="Baumgarten S."/>
            <person name="Zoccola D."/>
            <person name="Flot J.-F."/>
            <person name="Tambutte S."/>
            <person name="Allemand D."/>
            <person name="Aranda M."/>
        </authorList>
    </citation>
    <scope>NUCLEOTIDE SEQUENCE [LARGE SCALE GENOMIC DNA]</scope>
</reference>
<evidence type="ECO:0000256" key="7">
    <source>
        <dbReference type="ARBA" id="ARBA00022989"/>
    </source>
</evidence>
<proteinExistence type="inferred from homology"/>
<feature type="transmembrane region" description="Helical" evidence="11">
    <location>
        <begin position="211"/>
        <end position="229"/>
    </location>
</feature>
<dbReference type="GO" id="GO:0005789">
    <property type="term" value="C:endoplasmic reticulum membrane"/>
    <property type="evidence" value="ECO:0007669"/>
    <property type="project" value="UniProtKB-SubCell"/>
</dbReference>
<evidence type="ECO:0000256" key="2">
    <source>
        <dbReference type="ARBA" id="ARBA00004922"/>
    </source>
</evidence>
<dbReference type="Proteomes" id="UP000225706">
    <property type="component" value="Unassembled WGS sequence"/>
</dbReference>
<dbReference type="SMART" id="SM00014">
    <property type="entry name" value="acidPPc"/>
    <property type="match status" value="1"/>
</dbReference>
<dbReference type="AlphaFoldDB" id="A0A2B4RXY7"/>
<gene>
    <name evidence="13" type="primary">DOLPP1</name>
    <name evidence="13" type="ORF">AWC38_SpisGene14321</name>
</gene>
<accession>A0A2B4RXY7</accession>
<dbReference type="STRING" id="50429.A0A2B4RXY7"/>
<comment type="pathway">
    <text evidence="2 11">Protein modification; protein glycosylation.</text>
</comment>
<evidence type="ECO:0000256" key="10">
    <source>
        <dbReference type="ARBA" id="ARBA00047349"/>
    </source>
</evidence>
<keyword evidence="5 11" id="KW-0378">Hydrolase</keyword>
<dbReference type="GO" id="GO:0008610">
    <property type="term" value="P:lipid biosynthetic process"/>
    <property type="evidence" value="ECO:0007669"/>
    <property type="project" value="TreeGrafter"/>
</dbReference>
<dbReference type="EC" id="3.6.1.43" evidence="11"/>
<feature type="transmembrane region" description="Helical" evidence="11">
    <location>
        <begin position="184"/>
        <end position="204"/>
    </location>
</feature>